<dbReference type="PANTHER" id="PTHR43591">
    <property type="entry name" value="METHYLTRANSFERASE"/>
    <property type="match status" value="1"/>
</dbReference>
<dbReference type="EMBL" id="BAABBE010000007">
    <property type="protein sequence ID" value="GAA3641796.1"/>
    <property type="molecule type" value="Genomic_DNA"/>
</dbReference>
<evidence type="ECO:0000259" key="1">
    <source>
        <dbReference type="Pfam" id="PF13649"/>
    </source>
</evidence>
<organism evidence="2 3">
    <name type="scientific">Lentzea roselyniae</name>
    <dbReference type="NCBI Taxonomy" id="531940"/>
    <lineage>
        <taxon>Bacteria</taxon>
        <taxon>Bacillati</taxon>
        <taxon>Actinomycetota</taxon>
        <taxon>Actinomycetes</taxon>
        <taxon>Pseudonocardiales</taxon>
        <taxon>Pseudonocardiaceae</taxon>
        <taxon>Lentzea</taxon>
    </lineage>
</organism>
<comment type="caution">
    <text evidence="2">The sequence shown here is derived from an EMBL/GenBank/DDBJ whole genome shotgun (WGS) entry which is preliminary data.</text>
</comment>
<dbReference type="InterPro" id="IPR029063">
    <property type="entry name" value="SAM-dependent_MTases_sf"/>
</dbReference>
<accession>A0ABP7AX77</accession>
<dbReference type="Pfam" id="PF13649">
    <property type="entry name" value="Methyltransf_25"/>
    <property type="match status" value="1"/>
</dbReference>
<evidence type="ECO:0000313" key="2">
    <source>
        <dbReference type="EMBL" id="GAA3641796.1"/>
    </source>
</evidence>
<name>A0ABP7AX77_9PSEU</name>
<keyword evidence="3" id="KW-1185">Reference proteome</keyword>
<evidence type="ECO:0000313" key="3">
    <source>
        <dbReference type="Proteomes" id="UP001500711"/>
    </source>
</evidence>
<dbReference type="Gene3D" id="3.40.50.150">
    <property type="entry name" value="Vaccinia Virus protein VP39"/>
    <property type="match status" value="1"/>
</dbReference>
<dbReference type="SUPFAM" id="SSF53335">
    <property type="entry name" value="S-adenosyl-L-methionine-dependent methyltransferases"/>
    <property type="match status" value="1"/>
</dbReference>
<feature type="domain" description="Methyltransferase" evidence="1">
    <location>
        <begin position="59"/>
        <end position="144"/>
    </location>
</feature>
<dbReference type="CDD" id="cd02440">
    <property type="entry name" value="AdoMet_MTases"/>
    <property type="match status" value="1"/>
</dbReference>
<protein>
    <submittedName>
        <fullName evidence="2">Class I SAM-dependent methyltransferase</fullName>
    </submittedName>
</protein>
<dbReference type="GO" id="GO:0032259">
    <property type="term" value="P:methylation"/>
    <property type="evidence" value="ECO:0007669"/>
    <property type="project" value="UniProtKB-KW"/>
</dbReference>
<dbReference type="GO" id="GO:0008168">
    <property type="term" value="F:methyltransferase activity"/>
    <property type="evidence" value="ECO:0007669"/>
    <property type="project" value="UniProtKB-KW"/>
</dbReference>
<reference evidence="3" key="1">
    <citation type="journal article" date="2019" name="Int. J. Syst. Evol. Microbiol.">
        <title>The Global Catalogue of Microorganisms (GCM) 10K type strain sequencing project: providing services to taxonomists for standard genome sequencing and annotation.</title>
        <authorList>
            <consortium name="The Broad Institute Genomics Platform"/>
            <consortium name="The Broad Institute Genome Sequencing Center for Infectious Disease"/>
            <person name="Wu L."/>
            <person name="Ma J."/>
        </authorList>
    </citation>
    <scope>NUCLEOTIDE SEQUENCE [LARGE SCALE GENOMIC DNA]</scope>
    <source>
        <strain evidence="3">JCM 17494</strain>
    </source>
</reference>
<dbReference type="InterPro" id="IPR041698">
    <property type="entry name" value="Methyltransf_25"/>
</dbReference>
<gene>
    <name evidence="2" type="ORF">GCM10022267_30230</name>
</gene>
<keyword evidence="2" id="KW-0808">Transferase</keyword>
<keyword evidence="2" id="KW-0489">Methyltransferase</keyword>
<dbReference type="Proteomes" id="UP001500711">
    <property type="component" value="Unassembled WGS sequence"/>
</dbReference>
<proteinExistence type="predicted"/>
<sequence>MHSTLAALSQVRYPPIFGSMLGRVWNGAEYQRRFDSLAESGMDVHGEAKFVRAYEPKTVLDAGCGTGRVAIELARHGIEVVGADLDESMLAHARQTAPGITWVRSDLAELDLGRTFDVVIMAGNVPLFTAPGTQDKLVAGVARHVGGVLIAGFSLDRGYTAEEYDEHCALAGLRLVERFATWDREEFRDGNYAVSVHMGMS</sequence>